<gene>
    <name evidence="1" type="ORF">AXFE_16180</name>
</gene>
<proteinExistence type="predicted"/>
<protein>
    <submittedName>
        <fullName evidence="1">Uncharacterized protein</fullName>
    </submittedName>
</protein>
<dbReference type="Proteomes" id="UP000032360">
    <property type="component" value="Unassembled WGS sequence"/>
</dbReference>
<dbReference type="RefSeq" id="WP_052605330.1">
    <property type="nucleotide sequence ID" value="NZ_JXYS01000037.1"/>
</dbReference>
<sequence>MSIRERLYPEDEELPILVQHCSDARFVWNLGLEQRNLWVRGRSQKITYNTQAKELTQARKETWLEEGSSAI</sequence>
<accession>A0A0D8HK78</accession>
<keyword evidence="2" id="KW-1185">Reference proteome</keyword>
<dbReference type="AlphaFoldDB" id="A0A0D8HK78"/>
<dbReference type="EMBL" id="JXYS01000037">
    <property type="protein sequence ID" value="KJF17501.1"/>
    <property type="molecule type" value="Genomic_DNA"/>
</dbReference>
<evidence type="ECO:0000313" key="1">
    <source>
        <dbReference type="EMBL" id="KJF17501.1"/>
    </source>
</evidence>
<dbReference type="STRING" id="1280514.AXFE_16180"/>
<name>A0A0D8HK78_9ACTN</name>
<comment type="caution">
    <text evidence="1">The sequence shown here is derived from an EMBL/GenBank/DDBJ whole genome shotgun (WGS) entry which is preliminary data.</text>
</comment>
<reference evidence="1 2" key="1">
    <citation type="submission" date="2015-01" db="EMBL/GenBank/DDBJ databases">
        <title>Draft genome of the acidophilic iron oxidizer Acidithrix ferrooxidans strain Py-F3.</title>
        <authorList>
            <person name="Poehlein A."/>
            <person name="Eisen S."/>
            <person name="Schloemann M."/>
            <person name="Johnson B.D."/>
            <person name="Daniel R."/>
            <person name="Muehling M."/>
        </authorList>
    </citation>
    <scope>NUCLEOTIDE SEQUENCE [LARGE SCALE GENOMIC DNA]</scope>
    <source>
        <strain evidence="1 2">Py-F3</strain>
    </source>
</reference>
<evidence type="ECO:0000313" key="2">
    <source>
        <dbReference type="Proteomes" id="UP000032360"/>
    </source>
</evidence>
<organism evidence="1 2">
    <name type="scientific">Acidithrix ferrooxidans</name>
    <dbReference type="NCBI Taxonomy" id="1280514"/>
    <lineage>
        <taxon>Bacteria</taxon>
        <taxon>Bacillati</taxon>
        <taxon>Actinomycetota</taxon>
        <taxon>Acidimicrobiia</taxon>
        <taxon>Acidimicrobiales</taxon>
        <taxon>Acidimicrobiaceae</taxon>
        <taxon>Acidithrix</taxon>
    </lineage>
</organism>